<dbReference type="InterPro" id="IPR041492">
    <property type="entry name" value="HAD_2"/>
</dbReference>
<protein>
    <recommendedName>
        <fullName evidence="7">Hydrolase of the HAD superfamily</fullName>
    </recommendedName>
</protein>
<dbReference type="InterPro" id="IPR036412">
    <property type="entry name" value="HAD-like_sf"/>
</dbReference>
<comment type="caution">
    <text evidence="5">The sequence shown here is derived from an EMBL/GenBank/DDBJ whole genome shotgun (WGS) entry which is preliminary data.</text>
</comment>
<dbReference type="SFLD" id="SFLDS00003">
    <property type="entry name" value="Haloacid_Dehalogenase"/>
    <property type="match status" value="1"/>
</dbReference>
<dbReference type="PANTHER" id="PTHR46470">
    <property type="entry name" value="N-ACYLNEURAMINATE-9-PHOSPHATASE"/>
    <property type="match status" value="1"/>
</dbReference>
<dbReference type="SFLD" id="SFLDG01129">
    <property type="entry name" value="C1.5:_HAD__Beta-PGM__Phosphata"/>
    <property type="match status" value="1"/>
</dbReference>
<proteinExistence type="predicted"/>
<evidence type="ECO:0000256" key="4">
    <source>
        <dbReference type="ARBA" id="ARBA00022842"/>
    </source>
</evidence>
<dbReference type="Proteomes" id="UP000612456">
    <property type="component" value="Unassembled WGS sequence"/>
</dbReference>
<dbReference type="RefSeq" id="WP_188994859.1">
    <property type="nucleotide sequence ID" value="NZ_BMHP01000003.1"/>
</dbReference>
<dbReference type="PRINTS" id="PR00413">
    <property type="entry name" value="HADHALOGNASE"/>
</dbReference>
<dbReference type="InterPro" id="IPR006439">
    <property type="entry name" value="HAD-SF_hydro_IA"/>
</dbReference>
<keyword evidence="4" id="KW-0460">Magnesium</keyword>
<dbReference type="GO" id="GO:0044281">
    <property type="term" value="P:small molecule metabolic process"/>
    <property type="evidence" value="ECO:0007669"/>
    <property type="project" value="UniProtKB-ARBA"/>
</dbReference>
<keyword evidence="3" id="KW-0378">Hydrolase</keyword>
<evidence type="ECO:0000313" key="6">
    <source>
        <dbReference type="Proteomes" id="UP000612456"/>
    </source>
</evidence>
<dbReference type="Gene3D" id="3.40.50.1000">
    <property type="entry name" value="HAD superfamily/HAD-like"/>
    <property type="match status" value="1"/>
</dbReference>
<sequence>MNIKDQAVIFDLDNTLLDRKKSLQTFSEKLHKRYIQPEYSEQQVFNRLSKADGDGYRSKQDLYNDLIKSLPWKTPLSFLEFRSFWDSEFPNSSELMEGAVHLLDYLKGEGYKLALITNGNQKIQYSKISSAKIGDFFDIIHISEEIGLKKPDKAIFELTLKVLKIDPCNAYYVGDHPRNDVYGAINAGLHAIWLEGYVVWDETLAVGQFKTIRKLDEIIEILKEA</sequence>
<dbReference type="AlphaFoldDB" id="A0A916Z8U4"/>
<keyword evidence="2" id="KW-0479">Metal-binding</keyword>
<dbReference type="GO" id="GO:0046872">
    <property type="term" value="F:metal ion binding"/>
    <property type="evidence" value="ECO:0007669"/>
    <property type="project" value="UniProtKB-KW"/>
</dbReference>
<accession>A0A916Z8U4</accession>
<dbReference type="InterPro" id="IPR023214">
    <property type="entry name" value="HAD_sf"/>
</dbReference>
<dbReference type="PANTHER" id="PTHR46470:SF2">
    <property type="entry name" value="GLYCERALDEHYDE 3-PHOSPHATE PHOSPHATASE"/>
    <property type="match status" value="1"/>
</dbReference>
<name>A0A916Z8U4_9BACL</name>
<reference evidence="5" key="1">
    <citation type="journal article" date="2014" name="Int. J. Syst. Evol. Microbiol.">
        <title>Complete genome sequence of Corynebacterium casei LMG S-19264T (=DSM 44701T), isolated from a smear-ripened cheese.</title>
        <authorList>
            <consortium name="US DOE Joint Genome Institute (JGI-PGF)"/>
            <person name="Walter F."/>
            <person name="Albersmeier A."/>
            <person name="Kalinowski J."/>
            <person name="Ruckert C."/>
        </authorList>
    </citation>
    <scope>NUCLEOTIDE SEQUENCE</scope>
    <source>
        <strain evidence="5">CGMCC 1.15178</strain>
    </source>
</reference>
<dbReference type="NCBIfam" id="TIGR01549">
    <property type="entry name" value="HAD-SF-IA-v1"/>
    <property type="match status" value="1"/>
</dbReference>
<dbReference type="GO" id="GO:0016791">
    <property type="term" value="F:phosphatase activity"/>
    <property type="evidence" value="ECO:0007669"/>
    <property type="project" value="TreeGrafter"/>
</dbReference>
<organism evidence="5 6">
    <name type="scientific">Paenibacillus nasutitermitis</name>
    <dbReference type="NCBI Taxonomy" id="1652958"/>
    <lineage>
        <taxon>Bacteria</taxon>
        <taxon>Bacillati</taxon>
        <taxon>Bacillota</taxon>
        <taxon>Bacilli</taxon>
        <taxon>Bacillales</taxon>
        <taxon>Paenibacillaceae</taxon>
        <taxon>Paenibacillus</taxon>
    </lineage>
</organism>
<comment type="cofactor">
    <cofactor evidence="1">
        <name>Mg(2+)</name>
        <dbReference type="ChEBI" id="CHEBI:18420"/>
    </cofactor>
</comment>
<dbReference type="Gene3D" id="1.10.150.520">
    <property type="match status" value="1"/>
</dbReference>
<keyword evidence="6" id="KW-1185">Reference proteome</keyword>
<dbReference type="InterPro" id="IPR051400">
    <property type="entry name" value="HAD-like_hydrolase"/>
</dbReference>
<gene>
    <name evidence="5" type="ORF">GCM10010911_43500</name>
</gene>
<evidence type="ECO:0000256" key="2">
    <source>
        <dbReference type="ARBA" id="ARBA00022723"/>
    </source>
</evidence>
<evidence type="ECO:0008006" key="7">
    <source>
        <dbReference type="Google" id="ProtNLM"/>
    </source>
</evidence>
<evidence type="ECO:0000256" key="3">
    <source>
        <dbReference type="ARBA" id="ARBA00022801"/>
    </source>
</evidence>
<evidence type="ECO:0000256" key="1">
    <source>
        <dbReference type="ARBA" id="ARBA00001946"/>
    </source>
</evidence>
<reference evidence="5" key="2">
    <citation type="submission" date="2020-09" db="EMBL/GenBank/DDBJ databases">
        <authorList>
            <person name="Sun Q."/>
            <person name="Zhou Y."/>
        </authorList>
    </citation>
    <scope>NUCLEOTIDE SEQUENCE</scope>
    <source>
        <strain evidence="5">CGMCC 1.15178</strain>
    </source>
</reference>
<evidence type="ECO:0000313" key="5">
    <source>
        <dbReference type="EMBL" id="GGD80649.1"/>
    </source>
</evidence>
<dbReference type="SUPFAM" id="SSF56784">
    <property type="entry name" value="HAD-like"/>
    <property type="match status" value="1"/>
</dbReference>
<dbReference type="EMBL" id="BMHP01000003">
    <property type="protein sequence ID" value="GGD80649.1"/>
    <property type="molecule type" value="Genomic_DNA"/>
</dbReference>
<dbReference type="Pfam" id="PF13419">
    <property type="entry name" value="HAD_2"/>
    <property type="match status" value="1"/>
</dbReference>